<dbReference type="EMBL" id="MLJW01000024">
    <property type="protein sequence ID" value="OIR10101.1"/>
    <property type="molecule type" value="Genomic_DNA"/>
</dbReference>
<reference evidence="2" key="1">
    <citation type="submission" date="2016-10" db="EMBL/GenBank/DDBJ databases">
        <title>Sequence of Gallionella enrichment culture.</title>
        <authorList>
            <person name="Poehlein A."/>
            <person name="Muehling M."/>
            <person name="Daniel R."/>
        </authorList>
    </citation>
    <scope>NUCLEOTIDE SEQUENCE</scope>
</reference>
<feature type="domain" description="Beta-ketoacyl synthase-like N-terminal" evidence="1">
    <location>
        <begin position="11"/>
        <end position="189"/>
    </location>
</feature>
<protein>
    <recommendedName>
        <fullName evidence="1">Beta-ketoacyl synthase-like N-terminal domain-containing protein</fullName>
    </recommendedName>
</protein>
<gene>
    <name evidence="2" type="ORF">GALL_80290</name>
</gene>
<sequence length="228" mass="23877">MTAISFSVKSWAAWTPAADGLDQWRGAAPAAAAPILLRRRIGRLGQRALQAAWAFSAALPPDAPPRLVFASRHGEFSRTLSILEALAEGAPPSPADFTLSVHHALAGLLSIATANHAGHTAIASGADSLYHALLEAAACQTERPEQPVLLAYYDEPLPPPYDDLEPGGETIALVLLLAPGGRALRLEHHPAAGPAGRHPGRDLAAVLDGGAAAVFQGDRLRWTLDGDR</sequence>
<proteinExistence type="predicted"/>
<accession>A0A1J5T1I1</accession>
<evidence type="ECO:0000313" key="2">
    <source>
        <dbReference type="EMBL" id="OIR10101.1"/>
    </source>
</evidence>
<dbReference type="Pfam" id="PF13723">
    <property type="entry name" value="Ketoacyl-synt_2"/>
    <property type="match status" value="1"/>
</dbReference>
<evidence type="ECO:0000259" key="1">
    <source>
        <dbReference type="Pfam" id="PF13723"/>
    </source>
</evidence>
<dbReference type="AlphaFoldDB" id="A0A1J5T1I1"/>
<comment type="caution">
    <text evidence="2">The sequence shown here is derived from an EMBL/GenBank/DDBJ whole genome shotgun (WGS) entry which is preliminary data.</text>
</comment>
<name>A0A1J5T1I1_9ZZZZ</name>
<organism evidence="2">
    <name type="scientific">mine drainage metagenome</name>
    <dbReference type="NCBI Taxonomy" id="410659"/>
    <lineage>
        <taxon>unclassified sequences</taxon>
        <taxon>metagenomes</taxon>
        <taxon>ecological metagenomes</taxon>
    </lineage>
</organism>
<dbReference type="InterPro" id="IPR014030">
    <property type="entry name" value="Ketoacyl_synth_N"/>
</dbReference>